<evidence type="ECO:0000313" key="2">
    <source>
        <dbReference type="Proteomes" id="UP000595437"/>
    </source>
</evidence>
<dbReference type="Proteomes" id="UP000595437">
    <property type="component" value="Chromosome 10"/>
</dbReference>
<sequence length="50" mass="5553">MIGFGQEQVLTFLSRFAESSDVKNQVCDGLGRSYVGWEKSPIICPRGCQD</sequence>
<dbReference type="AlphaFoldDB" id="A0A7T8H0Y7"/>
<protein>
    <submittedName>
        <fullName evidence="1">Uncharacterized protein</fullName>
    </submittedName>
</protein>
<proteinExistence type="predicted"/>
<keyword evidence="2" id="KW-1185">Reference proteome</keyword>
<name>A0A7T8H0Y7_CALRO</name>
<evidence type="ECO:0000313" key="1">
    <source>
        <dbReference type="EMBL" id="QQP41504.1"/>
    </source>
</evidence>
<gene>
    <name evidence="1" type="ORF">FKW44_015905</name>
</gene>
<dbReference type="EMBL" id="CP045899">
    <property type="protein sequence ID" value="QQP41504.1"/>
    <property type="molecule type" value="Genomic_DNA"/>
</dbReference>
<accession>A0A7T8H0Y7</accession>
<organism evidence="1 2">
    <name type="scientific">Caligus rogercresseyi</name>
    <name type="common">Sea louse</name>
    <dbReference type="NCBI Taxonomy" id="217165"/>
    <lineage>
        <taxon>Eukaryota</taxon>
        <taxon>Metazoa</taxon>
        <taxon>Ecdysozoa</taxon>
        <taxon>Arthropoda</taxon>
        <taxon>Crustacea</taxon>
        <taxon>Multicrustacea</taxon>
        <taxon>Hexanauplia</taxon>
        <taxon>Copepoda</taxon>
        <taxon>Siphonostomatoida</taxon>
        <taxon>Caligidae</taxon>
        <taxon>Caligus</taxon>
    </lineage>
</organism>
<reference evidence="2" key="1">
    <citation type="submission" date="2021-01" db="EMBL/GenBank/DDBJ databases">
        <title>Caligus Genome Assembly.</title>
        <authorList>
            <person name="Gallardo-Escarate C."/>
        </authorList>
    </citation>
    <scope>NUCLEOTIDE SEQUENCE [LARGE SCALE GENOMIC DNA]</scope>
</reference>